<comment type="subcellular location">
    <subcellularLocation>
        <location evidence="13">Cytoplasm</location>
    </subcellularLocation>
</comment>
<organism evidence="17">
    <name type="scientific">uncultured Eubacteriales bacterium</name>
    <dbReference type="NCBI Taxonomy" id="172733"/>
    <lineage>
        <taxon>Bacteria</taxon>
        <taxon>Bacillati</taxon>
        <taxon>Bacillota</taxon>
        <taxon>Clostridia</taxon>
        <taxon>Eubacteriales</taxon>
        <taxon>environmental samples</taxon>
    </lineage>
</organism>
<dbReference type="GO" id="GO:0046872">
    <property type="term" value="F:metal ion binding"/>
    <property type="evidence" value="ECO:0007669"/>
    <property type="project" value="UniProtKB-KW"/>
</dbReference>
<dbReference type="InterPro" id="IPR006638">
    <property type="entry name" value="Elp3/MiaA/NifB-like_rSAM"/>
</dbReference>
<dbReference type="GO" id="GO:0005829">
    <property type="term" value="C:cytosol"/>
    <property type="evidence" value="ECO:0007669"/>
    <property type="project" value="TreeGrafter"/>
</dbReference>
<dbReference type="Gene3D" id="3.80.30.20">
    <property type="entry name" value="tm_1862 like domain"/>
    <property type="match status" value="1"/>
</dbReference>
<sequence>MERKTTTTIISPDDIARQKEYCAQVRDMNAPLAAQPLAFVDTYGCQQNEADSERVRGYLAEMGYGFTEDENAAAVVVINTCAVREHAEMRVLGNVGALTHTKRKNPNQIICLCGCMMQEPHMAEKIRQSFRHVDLVFGPHALWRFPEFLWRIQTRRGRIFETADDPGSIAEGIPVVRQGAIKAWVSIMYGCNNFCSYCIVPHVRGRERSRDPEVILAEVRELAGAGYKEITLLGQNVNSYGRDLGLDLDFADLLKEINAIPGDFLIRFMTSHPKDAGDKLFDAMADCEKVAPALHLPFQAGNDRVLKAMNRGYTREIYFNKIRALRARVPDIVLTSDVIVGFPGETTEEFEDTLKVLEEVQFDALFTFIYSPREGTPAAVLPDVLTKEEKQANFQRLVDLQNSISLKKHEAYVGKTVRCLVDGEGDDERNNLTGRTAGNRLVHFTGDKALIGTYTDLKITSCSTWALFGEPV</sequence>
<feature type="binding site" evidence="13">
    <location>
        <position position="45"/>
    </location>
    <ligand>
        <name>[4Fe-4S] cluster</name>
        <dbReference type="ChEBI" id="CHEBI:49883"/>
        <label>1</label>
    </ligand>
</feature>
<dbReference type="PANTHER" id="PTHR43020">
    <property type="entry name" value="CDK5 REGULATORY SUBUNIT-ASSOCIATED PROTEIN 1"/>
    <property type="match status" value="1"/>
</dbReference>
<accession>A0A212KIF0</accession>
<comment type="subunit">
    <text evidence="13">Monomer.</text>
</comment>
<keyword evidence="7 13" id="KW-0411">Iron-sulfur</keyword>
<dbReference type="InterPro" id="IPR038135">
    <property type="entry name" value="Methylthiotransferase_N_sf"/>
</dbReference>
<feature type="binding site" evidence="13">
    <location>
        <position position="81"/>
    </location>
    <ligand>
        <name>[4Fe-4S] cluster</name>
        <dbReference type="ChEBI" id="CHEBI:49883"/>
        <label>1</label>
    </ligand>
</feature>
<keyword evidence="6 13" id="KW-0408">Iron</keyword>
<comment type="catalytic activity">
    <reaction evidence="9 13">
        <text>N(6)-dimethylallyladenosine(37) in tRNA + (sulfur carrier)-SH + AH2 + 2 S-adenosyl-L-methionine = 2-methylsulfanyl-N(6)-dimethylallyladenosine(37) in tRNA + (sulfur carrier)-H + 5'-deoxyadenosine + L-methionine + A + S-adenosyl-L-homocysteine + 2 H(+)</text>
        <dbReference type="Rhea" id="RHEA:37067"/>
        <dbReference type="Rhea" id="RHEA-COMP:10375"/>
        <dbReference type="Rhea" id="RHEA-COMP:10376"/>
        <dbReference type="Rhea" id="RHEA-COMP:14737"/>
        <dbReference type="Rhea" id="RHEA-COMP:14739"/>
        <dbReference type="ChEBI" id="CHEBI:13193"/>
        <dbReference type="ChEBI" id="CHEBI:15378"/>
        <dbReference type="ChEBI" id="CHEBI:17319"/>
        <dbReference type="ChEBI" id="CHEBI:17499"/>
        <dbReference type="ChEBI" id="CHEBI:29917"/>
        <dbReference type="ChEBI" id="CHEBI:57844"/>
        <dbReference type="ChEBI" id="CHEBI:57856"/>
        <dbReference type="ChEBI" id="CHEBI:59789"/>
        <dbReference type="ChEBI" id="CHEBI:64428"/>
        <dbReference type="ChEBI" id="CHEBI:74415"/>
        <dbReference type="ChEBI" id="CHEBI:74417"/>
        <dbReference type="EC" id="2.8.4.3"/>
    </reaction>
</comment>
<dbReference type="PANTHER" id="PTHR43020:SF2">
    <property type="entry name" value="MITOCHONDRIAL TRNA METHYLTHIOTRANSFERASE CDK5RAP1"/>
    <property type="match status" value="1"/>
</dbReference>
<evidence type="ECO:0000313" key="17">
    <source>
        <dbReference type="EMBL" id="SBW11483.1"/>
    </source>
</evidence>
<dbReference type="InterPro" id="IPR002792">
    <property type="entry name" value="TRAM_dom"/>
</dbReference>
<evidence type="ECO:0000256" key="12">
    <source>
        <dbReference type="ARBA" id="ARBA00081141"/>
    </source>
</evidence>
<dbReference type="Pfam" id="PF01938">
    <property type="entry name" value="TRAM"/>
    <property type="match status" value="1"/>
</dbReference>
<dbReference type="NCBIfam" id="TIGR01574">
    <property type="entry name" value="miaB-methiolase"/>
    <property type="match status" value="1"/>
</dbReference>
<protein>
    <recommendedName>
        <fullName evidence="10 13">tRNA-2-methylthio-N(6)-dimethylallyladenosine synthase</fullName>
        <ecNumber evidence="8 13">2.8.4.3</ecNumber>
    </recommendedName>
    <alternativeName>
        <fullName evidence="12 13">(Dimethylallyl)adenosine tRNA methylthiotransferase MiaB</fullName>
    </alternativeName>
    <alternativeName>
        <fullName evidence="11 13">tRNA-i(6)A37 methylthiotransferase</fullName>
    </alternativeName>
</protein>
<evidence type="ECO:0000256" key="13">
    <source>
        <dbReference type="HAMAP-Rule" id="MF_01864"/>
    </source>
</evidence>
<dbReference type="InterPro" id="IPR007197">
    <property type="entry name" value="rSAM"/>
</dbReference>
<evidence type="ECO:0000256" key="1">
    <source>
        <dbReference type="ARBA" id="ARBA00003234"/>
    </source>
</evidence>
<dbReference type="AlphaFoldDB" id="A0A212KIF0"/>
<dbReference type="SMART" id="SM00729">
    <property type="entry name" value="Elp3"/>
    <property type="match status" value="1"/>
</dbReference>
<dbReference type="SUPFAM" id="SSF102114">
    <property type="entry name" value="Radical SAM enzymes"/>
    <property type="match status" value="1"/>
</dbReference>
<evidence type="ECO:0000256" key="4">
    <source>
        <dbReference type="ARBA" id="ARBA00022691"/>
    </source>
</evidence>
<dbReference type="EC" id="2.8.4.3" evidence="8 13"/>
<feature type="binding site" evidence="13">
    <location>
        <position position="115"/>
    </location>
    <ligand>
        <name>[4Fe-4S] cluster</name>
        <dbReference type="ChEBI" id="CHEBI:49883"/>
        <label>1</label>
    </ligand>
</feature>
<evidence type="ECO:0000256" key="11">
    <source>
        <dbReference type="ARBA" id="ARBA00080698"/>
    </source>
</evidence>
<dbReference type="HAMAP" id="MF_01864">
    <property type="entry name" value="tRNA_metthiotr_MiaB"/>
    <property type="match status" value="1"/>
</dbReference>
<dbReference type="FunFam" id="3.40.50.12160:FF:000003">
    <property type="entry name" value="CDK5 regulatory subunit-associated protein 1"/>
    <property type="match status" value="1"/>
</dbReference>
<dbReference type="PROSITE" id="PS51918">
    <property type="entry name" value="RADICAL_SAM"/>
    <property type="match status" value="1"/>
</dbReference>
<evidence type="ECO:0000259" key="15">
    <source>
        <dbReference type="PROSITE" id="PS51449"/>
    </source>
</evidence>
<feature type="binding site" evidence="13">
    <location>
        <position position="198"/>
    </location>
    <ligand>
        <name>[4Fe-4S] cluster</name>
        <dbReference type="ChEBI" id="CHEBI:49883"/>
        <label>2</label>
        <note>4Fe-4S-S-AdoMet</note>
    </ligand>
</feature>
<evidence type="ECO:0000256" key="2">
    <source>
        <dbReference type="ARBA" id="ARBA00022485"/>
    </source>
</evidence>
<dbReference type="InterPro" id="IPR013848">
    <property type="entry name" value="Methylthiotransferase_N"/>
</dbReference>
<dbReference type="Gene3D" id="3.40.50.12160">
    <property type="entry name" value="Methylthiotransferase, N-terminal domain"/>
    <property type="match status" value="1"/>
</dbReference>
<keyword evidence="3 13" id="KW-0808">Transferase</keyword>
<dbReference type="InterPro" id="IPR020612">
    <property type="entry name" value="Methylthiotransferase_CS"/>
</dbReference>
<dbReference type="CDD" id="cd01335">
    <property type="entry name" value="Radical_SAM"/>
    <property type="match status" value="1"/>
</dbReference>
<evidence type="ECO:0000259" key="16">
    <source>
        <dbReference type="PROSITE" id="PS51918"/>
    </source>
</evidence>
<name>A0A212KIF0_9FIRM</name>
<dbReference type="Pfam" id="PF04055">
    <property type="entry name" value="Radical_SAM"/>
    <property type="match status" value="1"/>
</dbReference>
<evidence type="ECO:0000256" key="6">
    <source>
        <dbReference type="ARBA" id="ARBA00023004"/>
    </source>
</evidence>
<dbReference type="InterPro" id="IPR058240">
    <property type="entry name" value="rSAM_sf"/>
</dbReference>
<proteinExistence type="inferred from homology"/>
<comment type="function">
    <text evidence="1 13">Catalyzes the methylthiolation of N6-(dimethylallyl)adenosine (i(6)A), leading to the formation of 2-methylthio-N6-(dimethylallyl)adenosine (ms(2)i(6)A) at position 37 in tRNAs that read codons beginning with uridine.</text>
</comment>
<dbReference type="NCBIfam" id="TIGR00089">
    <property type="entry name" value="MiaB/RimO family radical SAM methylthiotransferase"/>
    <property type="match status" value="1"/>
</dbReference>
<dbReference type="Pfam" id="PF00919">
    <property type="entry name" value="UPF0004"/>
    <property type="match status" value="1"/>
</dbReference>
<feature type="domain" description="MTTase N-terminal" evidence="15">
    <location>
        <begin position="36"/>
        <end position="154"/>
    </location>
</feature>
<dbReference type="EMBL" id="FLUN01000001">
    <property type="protein sequence ID" value="SBW11483.1"/>
    <property type="molecule type" value="Genomic_DNA"/>
</dbReference>
<feature type="domain" description="TRAM" evidence="14">
    <location>
        <begin position="410"/>
        <end position="472"/>
    </location>
</feature>
<dbReference type="PROSITE" id="PS01278">
    <property type="entry name" value="MTTASE_RADICAL"/>
    <property type="match status" value="1"/>
</dbReference>
<reference evidence="17" key="1">
    <citation type="submission" date="2016-04" db="EMBL/GenBank/DDBJ databases">
        <authorList>
            <person name="Evans L.H."/>
            <person name="Alamgir A."/>
            <person name="Owens N."/>
            <person name="Weber N.D."/>
            <person name="Virtaneva K."/>
            <person name="Barbian K."/>
            <person name="Babar A."/>
            <person name="Rosenke K."/>
        </authorList>
    </citation>
    <scope>NUCLEOTIDE SEQUENCE</scope>
    <source>
        <strain evidence="17">86</strain>
    </source>
</reference>
<dbReference type="InterPro" id="IPR005839">
    <property type="entry name" value="Methylthiotransferase"/>
</dbReference>
<dbReference type="SFLD" id="SFLDG01082">
    <property type="entry name" value="B12-binding_domain_containing"/>
    <property type="match status" value="1"/>
</dbReference>
<keyword evidence="13" id="KW-0819">tRNA processing</keyword>
<feature type="domain" description="Radical SAM core" evidence="16">
    <location>
        <begin position="177"/>
        <end position="407"/>
    </location>
</feature>
<evidence type="ECO:0000256" key="3">
    <source>
        <dbReference type="ARBA" id="ARBA00022679"/>
    </source>
</evidence>
<dbReference type="SFLD" id="SFLDF00273">
    <property type="entry name" value="(dimethylallyl)adenosine_tRNA"/>
    <property type="match status" value="1"/>
</dbReference>
<dbReference type="GO" id="GO:0051539">
    <property type="term" value="F:4 iron, 4 sulfur cluster binding"/>
    <property type="evidence" value="ECO:0007669"/>
    <property type="project" value="UniProtKB-UniRule"/>
</dbReference>
<evidence type="ECO:0000256" key="9">
    <source>
        <dbReference type="ARBA" id="ARBA00051425"/>
    </source>
</evidence>
<dbReference type="PROSITE" id="PS51449">
    <property type="entry name" value="MTTASE_N"/>
    <property type="match status" value="1"/>
</dbReference>
<feature type="binding site" evidence="13">
    <location>
        <position position="195"/>
    </location>
    <ligand>
        <name>[4Fe-4S] cluster</name>
        <dbReference type="ChEBI" id="CHEBI:49883"/>
        <label>2</label>
        <note>4Fe-4S-S-AdoMet</note>
    </ligand>
</feature>
<dbReference type="InterPro" id="IPR023404">
    <property type="entry name" value="rSAM_horseshoe"/>
</dbReference>
<comment type="similarity">
    <text evidence="13">Belongs to the methylthiotransferase family. MiaB subfamily.</text>
</comment>
<keyword evidence="4 13" id="KW-0949">S-adenosyl-L-methionine</keyword>
<dbReference type="GO" id="GO:0035597">
    <property type="term" value="F:tRNA-2-methylthio-N(6)-dimethylallyladenosine(37) synthase activity"/>
    <property type="evidence" value="ECO:0007669"/>
    <property type="project" value="UniProtKB-EC"/>
</dbReference>
<dbReference type="SFLD" id="SFLDS00029">
    <property type="entry name" value="Radical_SAM"/>
    <property type="match status" value="1"/>
</dbReference>
<keyword evidence="13" id="KW-0963">Cytoplasm</keyword>
<evidence type="ECO:0000256" key="10">
    <source>
        <dbReference type="ARBA" id="ARBA00068570"/>
    </source>
</evidence>
<feature type="binding site" evidence="13">
    <location>
        <position position="191"/>
    </location>
    <ligand>
        <name>[4Fe-4S] cluster</name>
        <dbReference type="ChEBI" id="CHEBI:49883"/>
        <label>2</label>
        <note>4Fe-4S-S-AdoMet</note>
    </ligand>
</feature>
<evidence type="ECO:0000256" key="5">
    <source>
        <dbReference type="ARBA" id="ARBA00022723"/>
    </source>
</evidence>
<comment type="cofactor">
    <cofactor evidence="13">
        <name>[4Fe-4S] cluster</name>
        <dbReference type="ChEBI" id="CHEBI:49883"/>
    </cofactor>
    <text evidence="13">Binds 2 [4Fe-4S] clusters. One cluster is coordinated with 3 cysteines and an exchangeable S-adenosyl-L-methionine.</text>
</comment>
<evidence type="ECO:0000259" key="14">
    <source>
        <dbReference type="PROSITE" id="PS50926"/>
    </source>
</evidence>
<dbReference type="SFLD" id="SFLDG01061">
    <property type="entry name" value="methylthiotransferase"/>
    <property type="match status" value="1"/>
</dbReference>
<keyword evidence="5 13" id="KW-0479">Metal-binding</keyword>
<gene>
    <name evidence="13 17" type="primary">miaB</name>
    <name evidence="17" type="ORF">KL86CLO1_13289</name>
</gene>
<dbReference type="PROSITE" id="PS50926">
    <property type="entry name" value="TRAM"/>
    <property type="match status" value="1"/>
</dbReference>
<keyword evidence="2 13" id="KW-0004">4Fe-4S</keyword>
<evidence type="ECO:0000256" key="7">
    <source>
        <dbReference type="ARBA" id="ARBA00023014"/>
    </source>
</evidence>
<dbReference type="FunFam" id="3.80.30.20:FF:000001">
    <property type="entry name" value="tRNA-2-methylthio-N(6)-dimethylallyladenosine synthase 2"/>
    <property type="match status" value="1"/>
</dbReference>
<evidence type="ECO:0000256" key="8">
    <source>
        <dbReference type="ARBA" id="ARBA00033765"/>
    </source>
</evidence>
<dbReference type="InterPro" id="IPR006463">
    <property type="entry name" value="MiaB_methiolase"/>
</dbReference>